<dbReference type="Proteomes" id="UP000504633">
    <property type="component" value="Unplaced"/>
</dbReference>
<dbReference type="PANTHER" id="PTHR23301">
    <property type="entry name" value="CHITIN BINDING PERITROPHIN-A"/>
    <property type="match status" value="1"/>
</dbReference>
<dbReference type="GeneID" id="111599232"/>
<keyword evidence="3" id="KW-0677">Repeat</keyword>
<evidence type="ECO:0000256" key="6">
    <source>
        <dbReference type="SAM" id="MobiDB-lite"/>
    </source>
</evidence>
<evidence type="ECO:0000313" key="9">
    <source>
        <dbReference type="Proteomes" id="UP000504633"/>
    </source>
</evidence>
<feature type="region of interest" description="Disordered" evidence="6">
    <location>
        <begin position="112"/>
        <end position="168"/>
    </location>
</feature>
<dbReference type="GO" id="GO:0005576">
    <property type="term" value="C:extracellular region"/>
    <property type="evidence" value="ECO:0007669"/>
    <property type="project" value="InterPro"/>
</dbReference>
<keyword evidence="9" id="KW-1185">Reference proteome</keyword>
<gene>
    <name evidence="10" type="primary">LOC111599232</name>
</gene>
<dbReference type="OrthoDB" id="6059830at2759"/>
<reference evidence="10" key="1">
    <citation type="submission" date="2025-08" db="UniProtKB">
        <authorList>
            <consortium name="RefSeq"/>
        </authorList>
    </citation>
    <scope>IDENTIFICATION</scope>
    <source>
        <strain evidence="10">15085-1641.00</strain>
        <tissue evidence="10">Whole body</tissue>
    </source>
</reference>
<dbReference type="OMA" id="WSNICAD"/>
<feature type="signal peptide" evidence="7">
    <location>
        <begin position="1"/>
        <end position="22"/>
    </location>
</feature>
<evidence type="ECO:0000256" key="5">
    <source>
        <dbReference type="ARBA" id="ARBA00023180"/>
    </source>
</evidence>
<dbReference type="PROSITE" id="PS50940">
    <property type="entry name" value="CHIT_BIND_II"/>
    <property type="match status" value="2"/>
</dbReference>
<dbReference type="InterPro" id="IPR051940">
    <property type="entry name" value="Chitin_bind-dev_reg"/>
</dbReference>
<keyword evidence="4" id="KW-1015">Disulfide bond</keyword>
<evidence type="ECO:0000256" key="2">
    <source>
        <dbReference type="ARBA" id="ARBA00022729"/>
    </source>
</evidence>
<dbReference type="GO" id="GO:0008061">
    <property type="term" value="F:chitin binding"/>
    <property type="evidence" value="ECO:0007669"/>
    <property type="project" value="UniProtKB-KW"/>
</dbReference>
<evidence type="ECO:0000256" key="7">
    <source>
        <dbReference type="SAM" id="SignalP"/>
    </source>
</evidence>
<dbReference type="Pfam" id="PF01607">
    <property type="entry name" value="CBM_14"/>
    <property type="match status" value="3"/>
</dbReference>
<evidence type="ECO:0000256" key="3">
    <source>
        <dbReference type="ARBA" id="ARBA00022737"/>
    </source>
</evidence>
<feature type="chain" id="PRO_5026983143" evidence="7">
    <location>
        <begin position="23"/>
        <end position="315"/>
    </location>
</feature>
<evidence type="ECO:0000313" key="10">
    <source>
        <dbReference type="RefSeq" id="XP_023170598.2"/>
    </source>
</evidence>
<keyword evidence="2 7" id="KW-0732">Signal</keyword>
<dbReference type="PANTHER" id="PTHR23301:SF0">
    <property type="entry name" value="CHITIN-BINDING TYPE-2 DOMAIN-CONTAINING PROTEIN-RELATED"/>
    <property type="match status" value="1"/>
</dbReference>
<feature type="compositionally biased region" description="Polar residues" evidence="6">
    <location>
        <begin position="112"/>
        <end position="153"/>
    </location>
</feature>
<accession>A0A6J1M1U6</accession>
<dbReference type="SUPFAM" id="SSF57625">
    <property type="entry name" value="Invertebrate chitin-binding proteins"/>
    <property type="match status" value="3"/>
</dbReference>
<name>A0A6J1M1U6_DROHY</name>
<keyword evidence="1" id="KW-0147">Chitin-binding</keyword>
<evidence type="ECO:0000256" key="4">
    <source>
        <dbReference type="ARBA" id="ARBA00023157"/>
    </source>
</evidence>
<keyword evidence="5" id="KW-0325">Glycoprotein</keyword>
<evidence type="ECO:0000259" key="8">
    <source>
        <dbReference type="PROSITE" id="PS50940"/>
    </source>
</evidence>
<dbReference type="RefSeq" id="XP_023170598.2">
    <property type="nucleotide sequence ID" value="XM_023314830.2"/>
</dbReference>
<dbReference type="Gene3D" id="2.170.140.10">
    <property type="entry name" value="Chitin binding domain"/>
    <property type="match status" value="2"/>
</dbReference>
<proteinExistence type="predicted"/>
<feature type="domain" description="Chitin-binding type-2" evidence="8">
    <location>
        <begin position="25"/>
        <end position="83"/>
    </location>
</feature>
<protein>
    <submittedName>
        <fullName evidence="10">Uncharacterized protein LOC111599232</fullName>
    </submittedName>
</protein>
<dbReference type="SMART" id="SM00494">
    <property type="entry name" value="ChtBD2"/>
    <property type="match status" value="3"/>
</dbReference>
<feature type="domain" description="Chitin-binding type-2" evidence="8">
    <location>
        <begin position="177"/>
        <end position="234"/>
    </location>
</feature>
<sequence>MCKIRKEIVGLILLIGAQSAFAQWSNICADEADGTRLPLPLDCARFAVCEEQEVAQIRRCPRGLHFNSELGECDFQWRADCTGLLLFGKAVVDDECVCTCCAEQCPDQPVETTTPCAPVEQTTKPSGPTSSPDFGVTETSPIVTTTGETTFNTDPSEPVSPPGGGDGDLPGYCSDERQDCVNQADGTLLQISGVCTKFIQCNHGCCTEQSCPSGLYFDATQNACNYPWEVDCTPVSTDDNDGELVGPSGTTCSDQSVCAGQRDGKMFADPNTNGYFVCQCQCPIAMPCDANTKFNQTAQVCDWDTTSNSGGGARH</sequence>
<dbReference type="InterPro" id="IPR002557">
    <property type="entry name" value="Chitin-bd_dom"/>
</dbReference>
<dbReference type="InterPro" id="IPR036508">
    <property type="entry name" value="Chitin-bd_dom_sf"/>
</dbReference>
<dbReference type="KEGG" id="dhe:111599232"/>
<dbReference type="AlphaFoldDB" id="A0A6J1M1U6"/>
<evidence type="ECO:0000256" key="1">
    <source>
        <dbReference type="ARBA" id="ARBA00022669"/>
    </source>
</evidence>
<organism evidence="9 10">
    <name type="scientific">Drosophila hydei</name>
    <name type="common">Fruit fly</name>
    <dbReference type="NCBI Taxonomy" id="7224"/>
    <lineage>
        <taxon>Eukaryota</taxon>
        <taxon>Metazoa</taxon>
        <taxon>Ecdysozoa</taxon>
        <taxon>Arthropoda</taxon>
        <taxon>Hexapoda</taxon>
        <taxon>Insecta</taxon>
        <taxon>Pterygota</taxon>
        <taxon>Neoptera</taxon>
        <taxon>Endopterygota</taxon>
        <taxon>Diptera</taxon>
        <taxon>Brachycera</taxon>
        <taxon>Muscomorpha</taxon>
        <taxon>Ephydroidea</taxon>
        <taxon>Drosophilidae</taxon>
        <taxon>Drosophila</taxon>
    </lineage>
</organism>